<dbReference type="Proteomes" id="UP001207468">
    <property type="component" value="Unassembled WGS sequence"/>
</dbReference>
<name>A0ACC0TQG3_9AGAM</name>
<comment type="caution">
    <text evidence="1">The sequence shown here is derived from an EMBL/GenBank/DDBJ whole genome shotgun (WGS) entry which is preliminary data.</text>
</comment>
<feature type="non-terminal residue" evidence="1">
    <location>
        <position position="1"/>
    </location>
</feature>
<gene>
    <name evidence="1" type="ORF">F5148DRAFT_990404</name>
</gene>
<dbReference type="EMBL" id="JAGFNK010001387">
    <property type="protein sequence ID" value="KAI9431842.1"/>
    <property type="molecule type" value="Genomic_DNA"/>
</dbReference>
<sequence>GTCWSFHGNAGTFGIVLDAANVIPSHVVIHHQLFNSTASLCNAPCQITIWGLIDGVQNLKAYTSSQHALAATGQPFPVSKEGIFFPLANIMFDITA</sequence>
<protein>
    <submittedName>
        <fullName evidence="1">Uncharacterized protein</fullName>
    </submittedName>
</protein>
<evidence type="ECO:0000313" key="1">
    <source>
        <dbReference type="EMBL" id="KAI9431842.1"/>
    </source>
</evidence>
<proteinExistence type="predicted"/>
<evidence type="ECO:0000313" key="2">
    <source>
        <dbReference type="Proteomes" id="UP001207468"/>
    </source>
</evidence>
<keyword evidence="2" id="KW-1185">Reference proteome</keyword>
<accession>A0ACC0TQG3</accession>
<reference evidence="1" key="1">
    <citation type="submission" date="2021-03" db="EMBL/GenBank/DDBJ databases">
        <title>Evolutionary priming and transition to the ectomycorrhizal habit in an iconic lineage of mushroom-forming fungi: is preadaptation a requirement?</title>
        <authorList>
            <consortium name="DOE Joint Genome Institute"/>
            <person name="Looney B.P."/>
            <person name="Miyauchi S."/>
            <person name="Morin E."/>
            <person name="Drula E."/>
            <person name="Courty P.E."/>
            <person name="Chicoki N."/>
            <person name="Fauchery L."/>
            <person name="Kohler A."/>
            <person name="Kuo A."/>
            <person name="LaButti K."/>
            <person name="Pangilinan J."/>
            <person name="Lipzen A."/>
            <person name="Riley R."/>
            <person name="Andreopoulos W."/>
            <person name="He G."/>
            <person name="Johnson J."/>
            <person name="Barry K.W."/>
            <person name="Grigoriev I.V."/>
            <person name="Nagy L."/>
            <person name="Hibbett D."/>
            <person name="Henrissat B."/>
            <person name="Matheny P.B."/>
            <person name="Labbe J."/>
            <person name="Martin A.F."/>
        </authorList>
    </citation>
    <scope>NUCLEOTIDE SEQUENCE</scope>
    <source>
        <strain evidence="1">BPL698</strain>
    </source>
</reference>
<organism evidence="1 2">
    <name type="scientific">Russula earlei</name>
    <dbReference type="NCBI Taxonomy" id="71964"/>
    <lineage>
        <taxon>Eukaryota</taxon>
        <taxon>Fungi</taxon>
        <taxon>Dikarya</taxon>
        <taxon>Basidiomycota</taxon>
        <taxon>Agaricomycotina</taxon>
        <taxon>Agaricomycetes</taxon>
        <taxon>Russulales</taxon>
        <taxon>Russulaceae</taxon>
        <taxon>Russula</taxon>
    </lineage>
</organism>